<feature type="region of interest" description="Disordered" evidence="1">
    <location>
        <begin position="126"/>
        <end position="163"/>
    </location>
</feature>
<keyword evidence="3" id="KW-1185">Reference proteome</keyword>
<protein>
    <submittedName>
        <fullName evidence="2">Uncharacterized protein</fullName>
    </submittedName>
</protein>
<organism evidence="2 3">
    <name type="scientific">Brassica napus</name>
    <name type="common">Rape</name>
    <dbReference type="NCBI Taxonomy" id="3708"/>
    <lineage>
        <taxon>Eukaryota</taxon>
        <taxon>Viridiplantae</taxon>
        <taxon>Streptophyta</taxon>
        <taxon>Embryophyta</taxon>
        <taxon>Tracheophyta</taxon>
        <taxon>Spermatophyta</taxon>
        <taxon>Magnoliopsida</taxon>
        <taxon>eudicotyledons</taxon>
        <taxon>Gunneridae</taxon>
        <taxon>Pentapetalae</taxon>
        <taxon>rosids</taxon>
        <taxon>malvids</taxon>
        <taxon>Brassicales</taxon>
        <taxon>Brassicaceae</taxon>
        <taxon>Brassiceae</taxon>
        <taxon>Brassica</taxon>
    </lineage>
</organism>
<comment type="caution">
    <text evidence="2">The sequence shown here is derived from an EMBL/GenBank/DDBJ whole genome shotgun (WGS) entry which is preliminary data.</text>
</comment>
<name>A0ABQ8C2C6_BRANA</name>
<evidence type="ECO:0000313" key="2">
    <source>
        <dbReference type="EMBL" id="KAH0910645.1"/>
    </source>
</evidence>
<sequence>MDLWVVVAGDSQARFVALSLLGLVLGSGSEAMSSVKSELFKRRSDYNLMVKEIGMKPDFWVVAYASDFGFQLKEPRSHVETLVPVTTKGGFFSKMKTTKGKDKAKNTKEALKPVDDIFFFQKGEKEEGTAEKVSKREKKAKKDPNKPKRAPISAARKEKRQEM</sequence>
<evidence type="ECO:0000256" key="1">
    <source>
        <dbReference type="SAM" id="MobiDB-lite"/>
    </source>
</evidence>
<dbReference type="EMBL" id="JAGKQM010000009">
    <property type="protein sequence ID" value="KAH0910645.1"/>
    <property type="molecule type" value="Genomic_DNA"/>
</dbReference>
<evidence type="ECO:0000313" key="3">
    <source>
        <dbReference type="Proteomes" id="UP000824890"/>
    </source>
</evidence>
<gene>
    <name evidence="2" type="ORF">HID58_033966</name>
</gene>
<reference evidence="2 3" key="1">
    <citation type="submission" date="2021-05" db="EMBL/GenBank/DDBJ databases">
        <title>Genome Assembly of Synthetic Allotetraploid Brassica napus Reveals Homoeologous Exchanges between Subgenomes.</title>
        <authorList>
            <person name="Davis J.T."/>
        </authorList>
    </citation>
    <scope>NUCLEOTIDE SEQUENCE [LARGE SCALE GENOMIC DNA]</scope>
    <source>
        <strain evidence="3">cv. Da-Ae</strain>
        <tissue evidence="2">Seedling</tissue>
    </source>
</reference>
<feature type="compositionally biased region" description="Basic and acidic residues" evidence="1">
    <location>
        <begin position="126"/>
        <end position="146"/>
    </location>
</feature>
<proteinExistence type="predicted"/>
<dbReference type="Proteomes" id="UP000824890">
    <property type="component" value="Unassembled WGS sequence"/>
</dbReference>
<accession>A0ABQ8C2C6</accession>